<reference evidence="2" key="1">
    <citation type="journal article" date="2020" name="Phytopathology">
        <title>Genome Sequence Resources of Colletotrichum truncatum, C. plurivorum, C. musicola, and C. sojae: Four Species Pathogenic to Soybean (Glycine max).</title>
        <authorList>
            <person name="Rogerio F."/>
            <person name="Boufleur T.R."/>
            <person name="Ciampi-Guillardi M."/>
            <person name="Sukno S.A."/>
            <person name="Thon M.R."/>
            <person name="Massola Junior N.S."/>
            <person name="Baroncelli R."/>
        </authorList>
    </citation>
    <scope>NUCLEOTIDE SEQUENCE</scope>
    <source>
        <strain evidence="2">LFN00145</strain>
    </source>
</reference>
<proteinExistence type="predicted"/>
<keyword evidence="3" id="KW-1185">Reference proteome</keyword>
<name>A0A8H6IYW7_9PEZI</name>
<feature type="region of interest" description="Disordered" evidence="1">
    <location>
        <begin position="1"/>
        <end position="58"/>
    </location>
</feature>
<feature type="compositionally biased region" description="Acidic residues" evidence="1">
    <location>
        <begin position="26"/>
        <end position="40"/>
    </location>
</feature>
<organism evidence="2 3">
    <name type="scientific">Colletotrichum plurivorum</name>
    <dbReference type="NCBI Taxonomy" id="2175906"/>
    <lineage>
        <taxon>Eukaryota</taxon>
        <taxon>Fungi</taxon>
        <taxon>Dikarya</taxon>
        <taxon>Ascomycota</taxon>
        <taxon>Pezizomycotina</taxon>
        <taxon>Sordariomycetes</taxon>
        <taxon>Hypocreomycetidae</taxon>
        <taxon>Glomerellales</taxon>
        <taxon>Glomerellaceae</taxon>
        <taxon>Colletotrichum</taxon>
        <taxon>Colletotrichum orchidearum species complex</taxon>
    </lineage>
</organism>
<dbReference type="Proteomes" id="UP000654918">
    <property type="component" value="Unassembled WGS sequence"/>
</dbReference>
<feature type="non-terminal residue" evidence="2">
    <location>
        <position position="58"/>
    </location>
</feature>
<dbReference type="AlphaFoldDB" id="A0A8H6IYW7"/>
<sequence length="58" mass="6432">MSAEHNPNDGSWDADDAVSLGYESWRDEEDVGGDDEEEDDARGPVRPSQRWAVQHSTG</sequence>
<evidence type="ECO:0000256" key="1">
    <source>
        <dbReference type="SAM" id="MobiDB-lite"/>
    </source>
</evidence>
<evidence type="ECO:0000313" key="3">
    <source>
        <dbReference type="Proteomes" id="UP000654918"/>
    </source>
</evidence>
<evidence type="ECO:0000313" key="2">
    <source>
        <dbReference type="EMBL" id="KAF6803006.1"/>
    </source>
</evidence>
<dbReference type="EMBL" id="WIGO01000936">
    <property type="protein sequence ID" value="KAF6803006.1"/>
    <property type="molecule type" value="Genomic_DNA"/>
</dbReference>
<accession>A0A8H6IYW7</accession>
<gene>
    <name evidence="2" type="ORF">CPLU01_16134</name>
</gene>
<comment type="caution">
    <text evidence="2">The sequence shown here is derived from an EMBL/GenBank/DDBJ whole genome shotgun (WGS) entry which is preliminary data.</text>
</comment>
<protein>
    <submittedName>
        <fullName evidence="2">Uncharacterized protein</fullName>
    </submittedName>
</protein>